<keyword evidence="1 4" id="KW-0812">Transmembrane</keyword>
<sequence length="284" mass="29497">HYRIGAGLAFIAGVRYVTVVFPPSRVHMAQGLYGGCIQLGAGTSLYLMPLLDAGLDLRGAFLASTGLVVAALGFWTLIAPDRRVVLPPARFSLAVRSGTVWLLTLAHTGTFGLAILAETWITTFLARDLGLPLTVAGGLGSAVLVVGILSRPVGGLIIDRRWVLTKTMIRASLLAGTIGLGLLALPGRPVWAAMLALLVMGMALSLPYSAVMNTATAALPASPGAAVGMVGGVSLILIALGAPALGSLYSRTESFSLAFGLLGAFSLLVFWLTRWVRGEEEFAA</sequence>
<keyword evidence="3 4" id="KW-0472">Membrane</keyword>
<keyword evidence="6" id="KW-1185">Reference proteome</keyword>
<feature type="transmembrane region" description="Helical" evidence="4">
    <location>
        <begin position="190"/>
        <end position="211"/>
    </location>
</feature>
<dbReference type="InterPro" id="IPR036259">
    <property type="entry name" value="MFS_trans_sf"/>
</dbReference>
<evidence type="ECO:0000256" key="3">
    <source>
        <dbReference type="ARBA" id="ARBA00023136"/>
    </source>
</evidence>
<dbReference type="SUPFAM" id="SSF103473">
    <property type="entry name" value="MFS general substrate transporter"/>
    <property type="match status" value="1"/>
</dbReference>
<dbReference type="Gene3D" id="1.20.1250.20">
    <property type="entry name" value="MFS general substrate transporter like domains"/>
    <property type="match status" value="2"/>
</dbReference>
<gene>
    <name evidence="5" type="ORF">ETSY2_41420</name>
</gene>
<name>W4LML8_9BACT</name>
<protein>
    <recommendedName>
        <fullName evidence="7">Major facilitator superfamily (MFS) profile domain-containing protein</fullName>
    </recommendedName>
</protein>
<dbReference type="Pfam" id="PF07690">
    <property type="entry name" value="MFS_1"/>
    <property type="match status" value="1"/>
</dbReference>
<dbReference type="EMBL" id="AZHX01001869">
    <property type="protein sequence ID" value="ETW99154.1"/>
    <property type="molecule type" value="Genomic_DNA"/>
</dbReference>
<evidence type="ECO:0000313" key="5">
    <source>
        <dbReference type="EMBL" id="ETW99154.1"/>
    </source>
</evidence>
<feature type="non-terminal residue" evidence="5">
    <location>
        <position position="1"/>
    </location>
</feature>
<accession>W4LML8</accession>
<evidence type="ECO:0000256" key="2">
    <source>
        <dbReference type="ARBA" id="ARBA00022989"/>
    </source>
</evidence>
<dbReference type="GO" id="GO:0022857">
    <property type="term" value="F:transmembrane transporter activity"/>
    <property type="evidence" value="ECO:0007669"/>
    <property type="project" value="InterPro"/>
</dbReference>
<feature type="transmembrane region" description="Helical" evidence="4">
    <location>
        <begin position="162"/>
        <end position="184"/>
    </location>
</feature>
<feature type="transmembrane region" description="Helical" evidence="4">
    <location>
        <begin position="223"/>
        <end position="242"/>
    </location>
</feature>
<feature type="transmembrane region" description="Helical" evidence="4">
    <location>
        <begin position="57"/>
        <end position="78"/>
    </location>
</feature>
<feature type="transmembrane region" description="Helical" evidence="4">
    <location>
        <begin position="99"/>
        <end position="117"/>
    </location>
</feature>
<feature type="transmembrane region" description="Helical" evidence="4">
    <location>
        <begin position="254"/>
        <end position="272"/>
    </location>
</feature>
<dbReference type="PATRIC" id="fig|1429439.4.peg.6961"/>
<comment type="caution">
    <text evidence="5">The sequence shown here is derived from an EMBL/GenBank/DDBJ whole genome shotgun (WGS) entry which is preliminary data.</text>
</comment>
<proteinExistence type="predicted"/>
<keyword evidence="2 4" id="KW-1133">Transmembrane helix</keyword>
<reference evidence="5 6" key="1">
    <citation type="journal article" date="2014" name="Nature">
        <title>An environmental bacterial taxon with a large and distinct metabolic repertoire.</title>
        <authorList>
            <person name="Wilson M.C."/>
            <person name="Mori T."/>
            <person name="Ruckert C."/>
            <person name="Uria A.R."/>
            <person name="Helf M.J."/>
            <person name="Takada K."/>
            <person name="Gernert C."/>
            <person name="Steffens U.A."/>
            <person name="Heycke N."/>
            <person name="Schmitt S."/>
            <person name="Rinke C."/>
            <person name="Helfrich E.J."/>
            <person name="Brachmann A.O."/>
            <person name="Gurgui C."/>
            <person name="Wakimoto T."/>
            <person name="Kracht M."/>
            <person name="Crusemann M."/>
            <person name="Hentschel U."/>
            <person name="Abe I."/>
            <person name="Matsunaga S."/>
            <person name="Kalinowski J."/>
            <person name="Takeyama H."/>
            <person name="Piel J."/>
        </authorList>
    </citation>
    <scope>NUCLEOTIDE SEQUENCE [LARGE SCALE GENOMIC DNA]</scope>
    <source>
        <strain evidence="6">TSY2</strain>
    </source>
</reference>
<evidence type="ECO:0000256" key="4">
    <source>
        <dbReference type="SAM" id="Phobius"/>
    </source>
</evidence>
<dbReference type="HOGENOM" id="CLU_978258_0_0_7"/>
<dbReference type="AlphaFoldDB" id="W4LML8"/>
<dbReference type="Proteomes" id="UP000019140">
    <property type="component" value="Unassembled WGS sequence"/>
</dbReference>
<dbReference type="InterPro" id="IPR011701">
    <property type="entry name" value="MFS"/>
</dbReference>
<organism evidence="5 6">
    <name type="scientific">Candidatus Entotheonella gemina</name>
    <dbReference type="NCBI Taxonomy" id="1429439"/>
    <lineage>
        <taxon>Bacteria</taxon>
        <taxon>Pseudomonadati</taxon>
        <taxon>Nitrospinota/Tectimicrobiota group</taxon>
        <taxon>Candidatus Tectimicrobiota</taxon>
        <taxon>Candidatus Entotheonellia</taxon>
        <taxon>Candidatus Entotheonellales</taxon>
        <taxon>Candidatus Entotheonellaceae</taxon>
        <taxon>Candidatus Entotheonella</taxon>
    </lineage>
</organism>
<feature type="transmembrane region" description="Helical" evidence="4">
    <location>
        <begin position="129"/>
        <end position="150"/>
    </location>
</feature>
<evidence type="ECO:0000256" key="1">
    <source>
        <dbReference type="ARBA" id="ARBA00022692"/>
    </source>
</evidence>
<evidence type="ECO:0000313" key="6">
    <source>
        <dbReference type="Proteomes" id="UP000019140"/>
    </source>
</evidence>
<evidence type="ECO:0008006" key="7">
    <source>
        <dbReference type="Google" id="ProtNLM"/>
    </source>
</evidence>